<dbReference type="Proteomes" id="UP000029431">
    <property type="component" value="Chromosome"/>
</dbReference>
<dbReference type="KEGG" id="plv:ERIC2_c10900"/>
<reference evidence="1 2" key="1">
    <citation type="journal article" date="2014" name="PLoS ONE">
        <title>How to Kill the Honey Bee Larva: Genomic Potential and Virulence Mechanisms of Paenibacillus larvae.</title>
        <authorList>
            <person name="Djukic M."/>
            <person name="Brzuszkiewicz E."/>
            <person name="Funfhaus A."/>
            <person name="Voss J."/>
            <person name="Gollnow K."/>
            <person name="Poppinga L."/>
            <person name="Liesegang H."/>
            <person name="Garcia-Gonzalez E."/>
            <person name="Genersch E."/>
            <person name="Daniel R."/>
        </authorList>
    </citation>
    <scope>NUCLEOTIDE SEQUENCE [LARGE SCALE GENOMIC DNA]</scope>
    <source>
        <strain evidence="1 2">DSM 25430</strain>
    </source>
</reference>
<protein>
    <submittedName>
        <fullName evidence="1">Uncharacterized protein</fullName>
    </submittedName>
</protein>
<gene>
    <name evidence="1" type="ORF">ERIC2_c10900</name>
</gene>
<name>V9W745_9BACL</name>
<organism evidence="1 2">
    <name type="scientific">Paenibacillus larvae subsp. larvae DSM 25430</name>
    <dbReference type="NCBI Taxonomy" id="697284"/>
    <lineage>
        <taxon>Bacteria</taxon>
        <taxon>Bacillati</taxon>
        <taxon>Bacillota</taxon>
        <taxon>Bacilli</taxon>
        <taxon>Bacillales</taxon>
        <taxon>Paenibacillaceae</taxon>
        <taxon>Paenibacillus</taxon>
    </lineage>
</organism>
<sequence length="59" mass="6577">MLSGVWPGGGAKHVQGCTARKRVDSSTKKNVIHNGVYPLFFIICLLHKMALSNNRLTFY</sequence>
<accession>V9W745</accession>
<evidence type="ECO:0000313" key="2">
    <source>
        <dbReference type="Proteomes" id="UP000029431"/>
    </source>
</evidence>
<proteinExistence type="predicted"/>
<dbReference type="EMBL" id="CP003355">
    <property type="protein sequence ID" value="AHD04922.1"/>
    <property type="molecule type" value="Genomic_DNA"/>
</dbReference>
<evidence type="ECO:0000313" key="1">
    <source>
        <dbReference type="EMBL" id="AHD04922.1"/>
    </source>
</evidence>
<dbReference type="AlphaFoldDB" id="V9W745"/>
<keyword evidence="2" id="KW-1185">Reference proteome</keyword>
<dbReference type="HOGENOM" id="CLU_2956205_0_0_9"/>